<dbReference type="GO" id="GO:0046983">
    <property type="term" value="F:protein dimerization activity"/>
    <property type="evidence" value="ECO:0007669"/>
    <property type="project" value="InterPro"/>
</dbReference>
<comment type="caution">
    <text evidence="22">The sequence shown here is derived from an EMBL/GenBank/DDBJ whole genome shotgun (WGS) entry which is preliminary data.</text>
</comment>
<accession>I8HZH8</accession>
<evidence type="ECO:0000259" key="21">
    <source>
        <dbReference type="PROSITE" id="PS50885"/>
    </source>
</evidence>
<evidence type="ECO:0000256" key="13">
    <source>
        <dbReference type="ARBA" id="ARBA00023004"/>
    </source>
</evidence>
<evidence type="ECO:0000256" key="14">
    <source>
        <dbReference type="ARBA" id="ARBA00023012"/>
    </source>
</evidence>
<dbReference type="Proteomes" id="UP000003704">
    <property type="component" value="Unassembled WGS sequence"/>
</dbReference>
<dbReference type="EC" id="2.7.13.3" evidence="5"/>
<comment type="subcellular location">
    <subcellularLocation>
        <location evidence="4">Cytoplasm</location>
    </subcellularLocation>
    <subcellularLocation>
        <location evidence="3">Membrane</location>
    </subcellularLocation>
</comment>
<evidence type="ECO:0000256" key="15">
    <source>
        <dbReference type="ARBA" id="ARBA00023014"/>
    </source>
</evidence>
<evidence type="ECO:0000256" key="7">
    <source>
        <dbReference type="ARBA" id="ARBA00022485"/>
    </source>
</evidence>
<dbReference type="CDD" id="cd16917">
    <property type="entry name" value="HATPase_UhpB-NarQ-NarX-like"/>
    <property type="match status" value="1"/>
</dbReference>
<feature type="transmembrane region" description="Helical" evidence="19">
    <location>
        <begin position="31"/>
        <end position="53"/>
    </location>
</feature>
<dbReference type="PROSITE" id="PS50885">
    <property type="entry name" value="HAMP"/>
    <property type="match status" value="1"/>
</dbReference>
<dbReference type="InterPro" id="IPR050482">
    <property type="entry name" value="Sensor_HK_TwoCompSys"/>
</dbReference>
<dbReference type="GO" id="GO:0051539">
    <property type="term" value="F:4 iron, 4 sulfur cluster binding"/>
    <property type="evidence" value="ECO:0007669"/>
    <property type="project" value="UniProtKB-KW"/>
</dbReference>
<comment type="cofactor">
    <cofactor evidence="2">
        <name>[4Fe-4S] cluster</name>
        <dbReference type="ChEBI" id="CHEBI:49883"/>
    </cofactor>
</comment>
<gene>
    <name evidence="22" type="ORF">WQQ_25630</name>
</gene>
<dbReference type="SMART" id="SM00387">
    <property type="entry name" value="HATPase_c"/>
    <property type="match status" value="1"/>
</dbReference>
<evidence type="ECO:0000256" key="6">
    <source>
        <dbReference type="ARBA" id="ARBA00017322"/>
    </source>
</evidence>
<dbReference type="PANTHER" id="PTHR24421">
    <property type="entry name" value="NITRATE/NITRITE SENSOR PROTEIN NARX-RELATED"/>
    <property type="match status" value="1"/>
</dbReference>
<keyword evidence="10" id="KW-0808">Transferase</keyword>
<keyword evidence="14" id="KW-0902">Two-component regulatory system</keyword>
<feature type="domain" description="HAMP" evidence="21">
    <location>
        <begin position="191"/>
        <end position="243"/>
    </location>
</feature>
<dbReference type="Pfam" id="PF00672">
    <property type="entry name" value="HAMP"/>
    <property type="match status" value="1"/>
</dbReference>
<feature type="domain" description="Histidine kinase" evidence="20">
    <location>
        <begin position="279"/>
        <end position="470"/>
    </location>
</feature>
<dbReference type="GO" id="GO:0016020">
    <property type="term" value="C:membrane"/>
    <property type="evidence" value="ECO:0007669"/>
    <property type="project" value="UniProtKB-SubCell"/>
</dbReference>
<keyword evidence="19" id="KW-0472">Membrane</keyword>
<name>I8HZH8_9GAMM</name>
<reference evidence="22 23" key="1">
    <citation type="journal article" date="2012" name="J. Bacteriol.">
        <title>Genome Sequence of n-Alkane-Degrading Hydrocarboniphaga effusa Strain AP103T (ATCC BAA-332T).</title>
        <authorList>
            <person name="Chang H.K."/>
            <person name="Zylstra G.J."/>
            <person name="Chae J.C."/>
        </authorList>
    </citation>
    <scope>NUCLEOTIDE SEQUENCE [LARGE SCALE GENOMIC DNA]</scope>
    <source>
        <strain evidence="22 23">AP103</strain>
    </source>
</reference>
<comment type="function">
    <text evidence="16">Member of the two-component regulatory system NreB/NreC involved in the control of dissimilatory nitrate/nitrite reduction in response to oxygen. NreB functions as a direct oxygen sensor histidine kinase which is autophosphorylated, in the absence of oxygen, probably at the conserved histidine residue, and transfers its phosphate group probably to a conserved aspartate residue of NreC. NreB/NreC activates the expression of the nitrate (narGHJI) and nitrite (nir) reductase operons, as well as the putative nitrate transporter gene narT.</text>
</comment>
<dbReference type="SUPFAM" id="SSF55874">
    <property type="entry name" value="ATPase domain of HSP90 chaperone/DNA topoisomerase II/histidine kinase"/>
    <property type="match status" value="1"/>
</dbReference>
<dbReference type="InterPro" id="IPR004358">
    <property type="entry name" value="Sig_transdc_His_kin-like_C"/>
</dbReference>
<evidence type="ECO:0000256" key="5">
    <source>
        <dbReference type="ARBA" id="ARBA00012438"/>
    </source>
</evidence>
<dbReference type="Pfam" id="PF02518">
    <property type="entry name" value="HATPase_c"/>
    <property type="match status" value="1"/>
</dbReference>
<evidence type="ECO:0000256" key="1">
    <source>
        <dbReference type="ARBA" id="ARBA00000085"/>
    </source>
</evidence>
<evidence type="ECO:0000313" key="22">
    <source>
        <dbReference type="EMBL" id="EIT68981.1"/>
    </source>
</evidence>
<dbReference type="GO" id="GO:0005737">
    <property type="term" value="C:cytoplasm"/>
    <property type="evidence" value="ECO:0007669"/>
    <property type="project" value="UniProtKB-SubCell"/>
</dbReference>
<evidence type="ECO:0000256" key="8">
    <source>
        <dbReference type="ARBA" id="ARBA00022490"/>
    </source>
</evidence>
<evidence type="ECO:0000256" key="18">
    <source>
        <dbReference type="SAM" id="MobiDB-lite"/>
    </source>
</evidence>
<dbReference type="InterPro" id="IPR003660">
    <property type="entry name" value="HAMP_dom"/>
</dbReference>
<keyword evidence="9" id="KW-0597">Phosphoprotein</keyword>
<dbReference type="PANTHER" id="PTHR24421:SF58">
    <property type="entry name" value="SIGNAL TRANSDUCTION HISTIDINE-PROTEIN KINASE_PHOSPHATASE UHPB"/>
    <property type="match status" value="1"/>
</dbReference>
<dbReference type="PATRIC" id="fig|1172194.4.peg.2475"/>
<evidence type="ECO:0000313" key="23">
    <source>
        <dbReference type="Proteomes" id="UP000003704"/>
    </source>
</evidence>
<dbReference type="OrthoDB" id="9797605at2"/>
<comment type="catalytic activity">
    <reaction evidence="1">
        <text>ATP + protein L-histidine = ADP + protein N-phospho-L-histidine.</text>
        <dbReference type="EC" id="2.7.13.3"/>
    </reaction>
</comment>
<dbReference type="CDD" id="cd06225">
    <property type="entry name" value="HAMP"/>
    <property type="match status" value="1"/>
</dbReference>
<proteinExistence type="predicted"/>
<evidence type="ECO:0000259" key="20">
    <source>
        <dbReference type="PROSITE" id="PS50109"/>
    </source>
</evidence>
<dbReference type="Pfam" id="PF07730">
    <property type="entry name" value="HisKA_3"/>
    <property type="match status" value="1"/>
</dbReference>
<evidence type="ECO:0000256" key="17">
    <source>
        <dbReference type="ARBA" id="ARBA00030800"/>
    </source>
</evidence>
<dbReference type="InterPro" id="IPR011712">
    <property type="entry name" value="Sig_transdc_His_kin_sub3_dim/P"/>
</dbReference>
<evidence type="ECO:0000256" key="4">
    <source>
        <dbReference type="ARBA" id="ARBA00004496"/>
    </source>
</evidence>
<dbReference type="AlphaFoldDB" id="I8HZH8"/>
<evidence type="ECO:0000256" key="16">
    <source>
        <dbReference type="ARBA" id="ARBA00024827"/>
    </source>
</evidence>
<keyword evidence="7" id="KW-0004">4Fe-4S</keyword>
<dbReference type="PROSITE" id="PS50109">
    <property type="entry name" value="HIS_KIN"/>
    <property type="match status" value="1"/>
</dbReference>
<dbReference type="EMBL" id="AKGD01000002">
    <property type="protein sequence ID" value="EIT68981.1"/>
    <property type="molecule type" value="Genomic_DNA"/>
</dbReference>
<evidence type="ECO:0000256" key="9">
    <source>
        <dbReference type="ARBA" id="ARBA00022553"/>
    </source>
</evidence>
<evidence type="ECO:0000256" key="10">
    <source>
        <dbReference type="ARBA" id="ARBA00022679"/>
    </source>
</evidence>
<keyword evidence="23" id="KW-1185">Reference proteome</keyword>
<dbReference type="GO" id="GO:0046872">
    <property type="term" value="F:metal ion binding"/>
    <property type="evidence" value="ECO:0007669"/>
    <property type="project" value="UniProtKB-KW"/>
</dbReference>
<keyword evidence="15" id="KW-0411">Iron-sulfur</keyword>
<keyword evidence="19" id="KW-1133">Transmembrane helix</keyword>
<dbReference type="SMART" id="SM00304">
    <property type="entry name" value="HAMP"/>
    <property type="match status" value="1"/>
</dbReference>
<keyword evidence="11" id="KW-0479">Metal-binding</keyword>
<evidence type="ECO:0000256" key="11">
    <source>
        <dbReference type="ARBA" id="ARBA00022723"/>
    </source>
</evidence>
<dbReference type="InterPro" id="IPR036890">
    <property type="entry name" value="HATPase_C_sf"/>
</dbReference>
<keyword evidence="12" id="KW-0418">Kinase</keyword>
<dbReference type="PRINTS" id="PR00344">
    <property type="entry name" value="BCTRLSENSOR"/>
</dbReference>
<keyword evidence="8" id="KW-0963">Cytoplasm</keyword>
<evidence type="ECO:0000256" key="2">
    <source>
        <dbReference type="ARBA" id="ARBA00001966"/>
    </source>
</evidence>
<keyword evidence="19" id="KW-0812">Transmembrane</keyword>
<protein>
    <recommendedName>
        <fullName evidence="6">Oxygen sensor histidine kinase NreB</fullName>
        <ecNumber evidence="5">2.7.13.3</ecNumber>
    </recommendedName>
    <alternativeName>
        <fullName evidence="17">Nitrogen regulation protein B</fullName>
    </alternativeName>
</protein>
<organism evidence="22 23">
    <name type="scientific">Hydrocarboniphaga effusa AP103</name>
    <dbReference type="NCBI Taxonomy" id="1172194"/>
    <lineage>
        <taxon>Bacteria</taxon>
        <taxon>Pseudomonadati</taxon>
        <taxon>Pseudomonadota</taxon>
        <taxon>Gammaproteobacteria</taxon>
        <taxon>Nevskiales</taxon>
        <taxon>Nevskiaceae</taxon>
        <taxon>Hydrocarboniphaga</taxon>
    </lineage>
</organism>
<evidence type="ECO:0000256" key="19">
    <source>
        <dbReference type="SAM" id="Phobius"/>
    </source>
</evidence>
<dbReference type="InterPro" id="IPR005467">
    <property type="entry name" value="His_kinase_dom"/>
</dbReference>
<feature type="region of interest" description="Disordered" evidence="18">
    <location>
        <begin position="1"/>
        <end position="20"/>
    </location>
</feature>
<dbReference type="Gene3D" id="6.10.340.10">
    <property type="match status" value="1"/>
</dbReference>
<dbReference type="GO" id="GO:0000155">
    <property type="term" value="F:phosphorelay sensor kinase activity"/>
    <property type="evidence" value="ECO:0007669"/>
    <property type="project" value="InterPro"/>
</dbReference>
<keyword evidence="13" id="KW-0408">Iron</keyword>
<evidence type="ECO:0000256" key="12">
    <source>
        <dbReference type="ARBA" id="ARBA00022777"/>
    </source>
</evidence>
<evidence type="ECO:0000256" key="3">
    <source>
        <dbReference type="ARBA" id="ARBA00004370"/>
    </source>
</evidence>
<dbReference type="Gene3D" id="3.30.565.10">
    <property type="entry name" value="Histidine kinase-like ATPase, C-terminal domain"/>
    <property type="match status" value="1"/>
</dbReference>
<dbReference type="InterPro" id="IPR003594">
    <property type="entry name" value="HATPase_dom"/>
</dbReference>
<dbReference type="STRING" id="1172194.WQQ_25630"/>
<sequence>MRSHERDPCTDAGKASEPDGRSGRLSLRLRINLMIAGLMLVFIAVVLATQILATRKSVLEETRASNSVAVRLLSAFISPDDVQSNEVLRATLQRLGRVRSTEIVLRDALGQVVYSSPPSTYKAGRSAPRWYARLVSPAPIEEGFILRDGALSLQSNASRAVLDGWDDTKRLLLLGLASLLLVQPLVLWLVGRATQPLREIVVGLESMERGAYHTRLPKLPSKESDTIGQAFNRMAQAIEDNIDARREAAEATVNLRRSRELANLVELRMEDERRQIARELHDETSQSVTAIHSLALSLSRRELLDEEARRVAGTIAAAAGHLHGVVHEMIPRLRPLALDNLGLADAVQNQIDDWRMQHEGLRIEGCVEDLPEELDERVTLAAFRLFQEACSNALRHAQASHIDVRMATDGDSLVVQVRDDGIGLPDDWRSSRGYGLRGMRERVQTLGGELAIERRHPRGTRVSARLPLKVSV</sequence>